<dbReference type="Proteomes" id="UP001266305">
    <property type="component" value="Unassembled WGS sequence"/>
</dbReference>
<proteinExistence type="predicted"/>
<sequence>MALGAKSVIGASAIGDGEHLFVGTQPTALRQVLKTSREPGRKEESLGVLTAWWLCDLELGSQARGHSGLGFTTMSTSEGDWKTNPTCWFRFGDSVQLALRSASVPYSLFLSPSSAVGLAST</sequence>
<keyword evidence="2" id="KW-1185">Reference proteome</keyword>
<evidence type="ECO:0000313" key="1">
    <source>
        <dbReference type="EMBL" id="KAK2115308.1"/>
    </source>
</evidence>
<comment type="caution">
    <text evidence="1">The sequence shown here is derived from an EMBL/GenBank/DDBJ whole genome shotgun (WGS) entry which is preliminary data.</text>
</comment>
<gene>
    <name evidence="1" type="ORF">P7K49_005934</name>
</gene>
<dbReference type="EMBL" id="JASSZA010000003">
    <property type="protein sequence ID" value="KAK2115308.1"/>
    <property type="molecule type" value="Genomic_DNA"/>
</dbReference>
<protein>
    <submittedName>
        <fullName evidence="1">Uncharacterized protein</fullName>
    </submittedName>
</protein>
<accession>A0ABQ9W0Z3</accession>
<organism evidence="1 2">
    <name type="scientific">Saguinus oedipus</name>
    <name type="common">Cotton-top tamarin</name>
    <name type="synonym">Oedipomidas oedipus</name>
    <dbReference type="NCBI Taxonomy" id="9490"/>
    <lineage>
        <taxon>Eukaryota</taxon>
        <taxon>Metazoa</taxon>
        <taxon>Chordata</taxon>
        <taxon>Craniata</taxon>
        <taxon>Vertebrata</taxon>
        <taxon>Euteleostomi</taxon>
        <taxon>Mammalia</taxon>
        <taxon>Eutheria</taxon>
        <taxon>Euarchontoglires</taxon>
        <taxon>Primates</taxon>
        <taxon>Haplorrhini</taxon>
        <taxon>Platyrrhini</taxon>
        <taxon>Cebidae</taxon>
        <taxon>Callitrichinae</taxon>
        <taxon>Saguinus</taxon>
    </lineage>
</organism>
<name>A0ABQ9W0Z3_SAGOE</name>
<evidence type="ECO:0000313" key="2">
    <source>
        <dbReference type="Proteomes" id="UP001266305"/>
    </source>
</evidence>
<reference evidence="1 2" key="1">
    <citation type="submission" date="2023-05" db="EMBL/GenBank/DDBJ databases">
        <title>B98-5 Cell Line De Novo Hybrid Assembly: An Optical Mapping Approach.</title>
        <authorList>
            <person name="Kananen K."/>
            <person name="Auerbach J.A."/>
            <person name="Kautto E."/>
            <person name="Blachly J.S."/>
        </authorList>
    </citation>
    <scope>NUCLEOTIDE SEQUENCE [LARGE SCALE GENOMIC DNA]</scope>
    <source>
        <strain evidence="1">B95-8</strain>
        <tissue evidence="1">Cell line</tissue>
    </source>
</reference>